<dbReference type="Pfam" id="PF04079">
    <property type="entry name" value="SMC_ScpB"/>
    <property type="match status" value="1"/>
</dbReference>
<gene>
    <name evidence="5" type="primary">scpB</name>
    <name evidence="5" type="ORF">HER31_02650</name>
</gene>
<dbReference type="InterPro" id="IPR036390">
    <property type="entry name" value="WH_DNA-bd_sf"/>
</dbReference>
<dbReference type="AlphaFoldDB" id="A0A6H1UCE1"/>
<evidence type="ECO:0000256" key="3">
    <source>
        <dbReference type="ARBA" id="ARBA00022829"/>
    </source>
</evidence>
<keyword evidence="4" id="KW-0131">Cell cycle</keyword>
<dbReference type="InterPro" id="IPR036388">
    <property type="entry name" value="WH-like_DNA-bd_sf"/>
</dbReference>
<protein>
    <submittedName>
        <fullName evidence="5">SMC-Scp complex subunit ScpB</fullName>
    </submittedName>
</protein>
<keyword evidence="1" id="KW-0963">Cytoplasm</keyword>
<dbReference type="Proteomes" id="UP000501602">
    <property type="component" value="Chromosome"/>
</dbReference>
<evidence type="ECO:0000313" key="5">
    <source>
        <dbReference type="EMBL" id="QIZ75876.1"/>
    </source>
</evidence>
<evidence type="ECO:0000313" key="6">
    <source>
        <dbReference type="Proteomes" id="UP000501602"/>
    </source>
</evidence>
<dbReference type="PANTHER" id="PTHR34298">
    <property type="entry name" value="SEGREGATION AND CONDENSATION PROTEIN B"/>
    <property type="match status" value="1"/>
</dbReference>
<dbReference type="NCBIfam" id="TIGR00281">
    <property type="entry name" value="SMC-Scp complex subunit ScpB"/>
    <property type="match status" value="1"/>
</dbReference>
<keyword evidence="2" id="KW-0132">Cell division</keyword>
<organism evidence="5 6">
    <name type="scientific">Ferrimonas lipolytica</name>
    <dbReference type="NCBI Taxonomy" id="2724191"/>
    <lineage>
        <taxon>Bacteria</taxon>
        <taxon>Pseudomonadati</taxon>
        <taxon>Pseudomonadota</taxon>
        <taxon>Gammaproteobacteria</taxon>
        <taxon>Alteromonadales</taxon>
        <taxon>Ferrimonadaceae</taxon>
        <taxon>Ferrimonas</taxon>
    </lineage>
</organism>
<sequence>MSQLDEKQLSQLIEAALFIADTPLTINQLKQTVLETYGIGSVQIRSVLLQLELDYRERGIVLVKSGGAYQFQSREDLSQPLSALWPQKAPKFSRALLETLALIAYRQPITRGEIEQVRGVAIGAAIIRTLTERGWVTVVGHKELPGRPALYATTEQFLQYFCLQSLADLPALDDEQALAAMFNRAPADSDPHVH</sequence>
<dbReference type="InterPro" id="IPR005234">
    <property type="entry name" value="ScpB_csome_segregation"/>
</dbReference>
<evidence type="ECO:0000256" key="4">
    <source>
        <dbReference type="ARBA" id="ARBA00023306"/>
    </source>
</evidence>
<dbReference type="KEGG" id="fes:HER31_02650"/>
<dbReference type="GO" id="GO:0051304">
    <property type="term" value="P:chromosome separation"/>
    <property type="evidence" value="ECO:0007669"/>
    <property type="project" value="InterPro"/>
</dbReference>
<reference evidence="5 6" key="1">
    <citation type="submission" date="2020-04" db="EMBL/GenBank/DDBJ databases">
        <title>Ferrimonas sp. S7 isolated from sea water.</title>
        <authorList>
            <person name="Bae S.S."/>
            <person name="Baek K."/>
        </authorList>
    </citation>
    <scope>NUCLEOTIDE SEQUENCE [LARGE SCALE GENOMIC DNA]</scope>
    <source>
        <strain evidence="5 6">S7</strain>
    </source>
</reference>
<evidence type="ECO:0000256" key="1">
    <source>
        <dbReference type="ARBA" id="ARBA00022490"/>
    </source>
</evidence>
<keyword evidence="3" id="KW-0159">Chromosome partition</keyword>
<dbReference type="PANTHER" id="PTHR34298:SF2">
    <property type="entry name" value="SEGREGATION AND CONDENSATION PROTEIN B"/>
    <property type="match status" value="1"/>
</dbReference>
<name>A0A6H1UCE1_9GAMM</name>
<dbReference type="SUPFAM" id="SSF46785">
    <property type="entry name" value="Winged helix' DNA-binding domain"/>
    <property type="match status" value="2"/>
</dbReference>
<dbReference type="GO" id="GO:0051301">
    <property type="term" value="P:cell division"/>
    <property type="evidence" value="ECO:0007669"/>
    <property type="project" value="UniProtKB-KW"/>
</dbReference>
<evidence type="ECO:0000256" key="2">
    <source>
        <dbReference type="ARBA" id="ARBA00022618"/>
    </source>
</evidence>
<keyword evidence="6" id="KW-1185">Reference proteome</keyword>
<dbReference type="PIRSF" id="PIRSF019345">
    <property type="entry name" value="ScpB"/>
    <property type="match status" value="1"/>
</dbReference>
<dbReference type="EMBL" id="CP051180">
    <property type="protein sequence ID" value="QIZ75876.1"/>
    <property type="molecule type" value="Genomic_DNA"/>
</dbReference>
<dbReference type="RefSeq" id="WP_168659137.1">
    <property type="nucleotide sequence ID" value="NZ_CP051180.1"/>
</dbReference>
<accession>A0A6H1UCE1</accession>
<proteinExistence type="predicted"/>
<dbReference type="Gene3D" id="1.10.10.10">
    <property type="entry name" value="Winged helix-like DNA-binding domain superfamily/Winged helix DNA-binding domain"/>
    <property type="match status" value="2"/>
</dbReference>